<proteinExistence type="predicted"/>
<name>A0A8J3HQP8_9RICK</name>
<evidence type="ECO:0000313" key="2">
    <source>
        <dbReference type="Proteomes" id="UP000637906"/>
    </source>
</evidence>
<dbReference type="AlphaFoldDB" id="A0A8J3HQP8"/>
<accession>A0A8J3HQP8</accession>
<dbReference type="InterPro" id="IPR036770">
    <property type="entry name" value="Ankyrin_rpt-contain_sf"/>
</dbReference>
<dbReference type="InterPro" id="IPR002110">
    <property type="entry name" value="Ankyrin_rpt"/>
</dbReference>
<evidence type="ECO:0008006" key="3">
    <source>
        <dbReference type="Google" id="ProtNLM"/>
    </source>
</evidence>
<dbReference type="SMART" id="SM00248">
    <property type="entry name" value="ANK"/>
    <property type="match status" value="2"/>
</dbReference>
<dbReference type="Gene3D" id="1.25.40.20">
    <property type="entry name" value="Ankyrin repeat-containing domain"/>
    <property type="match status" value="1"/>
</dbReference>
<dbReference type="SUPFAM" id="SSF48403">
    <property type="entry name" value="Ankyrin repeat"/>
    <property type="match status" value="1"/>
</dbReference>
<comment type="caution">
    <text evidence="1">The sequence shown here is derived from an EMBL/GenBank/DDBJ whole genome shotgun (WGS) entry which is preliminary data.</text>
</comment>
<organism evidence="1 2">
    <name type="scientific">Candidatus Mesenet longicola</name>
    <dbReference type="NCBI Taxonomy" id="1892558"/>
    <lineage>
        <taxon>Bacteria</taxon>
        <taxon>Pseudomonadati</taxon>
        <taxon>Pseudomonadota</taxon>
        <taxon>Alphaproteobacteria</taxon>
        <taxon>Rickettsiales</taxon>
        <taxon>Anaplasmataceae</taxon>
        <taxon>Candidatus Mesenet</taxon>
    </lineage>
</organism>
<reference evidence="1 2" key="1">
    <citation type="journal article" date="2021" name="Microb. Ecol.">
        <title>Candidatus Mesenet longicola: Novel Endosymbionts of Brontispa longissima that Induce Cytoplasmic Incompatibility.</title>
        <authorList>
            <person name="Takano S."/>
            <person name="Gotoh Y."/>
            <person name="Hayashi T."/>
        </authorList>
    </citation>
    <scope>NUCLEOTIDE SEQUENCE [LARGE SCALE GENOMIC DNA]</scope>
    <source>
        <strain evidence="1">L5</strain>
    </source>
</reference>
<dbReference type="Pfam" id="PF00023">
    <property type="entry name" value="Ank"/>
    <property type="match status" value="1"/>
</dbReference>
<sequence length="414" mass="47634">MFSSIGAINYVNEGIKKNDIDKVREALANGNVIINDTNQIENTSLGLAIIRNCSISLINVLLENGAQIKTEYKLNKSYLHPSYSLIIHEYNHLHLAIAYKRIDIVNLLLKHGAVIIDNIPFLEILDNLNKKIELHSTYSFIKDNENRIIYAEIESYSSSILTTLNIAFGIGDPKIIHLILKHNKASFIKDIEDDGTVSHYEYGTQQEWQEYYTYHPYSDSYASNKRLNRKCYIHYIQNLDMGGAGCLNHYIISNNTEAILDKRIGLLKSYVSTPSRIAYIIIQHALQSIQPEQRTESQDLYKINILDLITRCICYYQLKLEDITKSTRILIQDGVVNQLQHNMKCCKRLKSKEIADIIYNYTEILFNCAKDITDSIAICREEEEKIKKSISTTFSNITIQDLSVQVDIWIGKHR</sequence>
<keyword evidence="2" id="KW-1185">Reference proteome</keyword>
<evidence type="ECO:0000313" key="1">
    <source>
        <dbReference type="EMBL" id="GHM59863.1"/>
    </source>
</evidence>
<dbReference type="Proteomes" id="UP000637906">
    <property type="component" value="Unassembled WGS sequence"/>
</dbReference>
<gene>
    <name evidence="1" type="ORF">sL5_08560</name>
</gene>
<protein>
    <recommendedName>
        <fullName evidence="3">Ankyrin repeat domain-containing protein</fullName>
    </recommendedName>
</protein>
<dbReference type="EMBL" id="BNGU01000041">
    <property type="protein sequence ID" value="GHM59863.1"/>
    <property type="molecule type" value="Genomic_DNA"/>
</dbReference>